<feature type="compositionally biased region" description="Basic and acidic residues" evidence="1">
    <location>
        <begin position="370"/>
        <end position="398"/>
    </location>
</feature>
<dbReference type="EnsemblMetazoa" id="G29400.5">
    <property type="protein sequence ID" value="G29400.5:cds"/>
    <property type="gene ID" value="G29400"/>
</dbReference>
<dbReference type="OrthoDB" id="6144813at2759"/>
<feature type="compositionally biased region" description="Basic and acidic residues" evidence="1">
    <location>
        <begin position="426"/>
        <end position="444"/>
    </location>
</feature>
<evidence type="ECO:0000256" key="1">
    <source>
        <dbReference type="SAM" id="MobiDB-lite"/>
    </source>
</evidence>
<reference evidence="4" key="1">
    <citation type="submission" date="2022-08" db="UniProtKB">
        <authorList>
            <consortium name="EnsemblMetazoa"/>
        </authorList>
    </citation>
    <scope>IDENTIFICATION</scope>
    <source>
        <strain evidence="4">05x7-T-G4-1.051#20</strain>
    </source>
</reference>
<keyword evidence="2" id="KW-1133">Transmembrane helix</keyword>
<protein>
    <recommendedName>
        <fullName evidence="6">CUB domain-containing protein</fullName>
    </recommendedName>
</protein>
<evidence type="ECO:0000256" key="2">
    <source>
        <dbReference type="SAM" id="Phobius"/>
    </source>
</evidence>
<feature type="chain" id="PRO_5042431698" description="CUB domain-containing protein" evidence="3">
    <location>
        <begin position="21"/>
        <end position="675"/>
    </location>
</feature>
<accession>A0A8W8LRU8</accession>
<evidence type="ECO:0000313" key="4">
    <source>
        <dbReference type="EnsemblMetazoa" id="G29400.6:cds"/>
    </source>
</evidence>
<sequence length="675" mass="75351">MLSGLFVTVLICLRIHVSLQQSSFSGQNPQAKVFEYYMDSHAECGKTFELGLTPATVYGKGAVQTSDSPLSCTIILSTDGIREHRRFSIELVTGFINSQGVSFYIYDGQWTQDSGAQTLASFSYFNNPPTNMQRLITSGGFVTFSLTRDSPNLFGYGFVIQVTPIPADISNPNNCDQGAGYGCESYHYNPVITKTEVIYIVAGIFGVALVIIVPAVIIYCYVRQRGLTRRWQERRLKDGAPNTAAMSLNGSMRSVPVSSRAWQSDISKQPFASIKKSPASSRRWSRPPTDDDESVFDDYPRKPPPPPPPYEEHDQYRVARNGRDYPPRRRDGYERDRYDRDRDGYDRERDRRYRERKHSGSSYNTSGNYSDEKNDSFVQADDDHPQENFVERIIEPRVHPKSAGKITRKKEDDEDSYDSIGNLKSTKKDMKKTNSETQCNRESDSEASPETESEAPSTEEEDVVSSQSEEEGQDPRTSLYAQPDKARKKGKKKNKTTADKPVAVQPPPAVASLPQPVLGVPFQARPGMVLQRPPLQGYPMMPPNQPINPALRFMPPVGQIVRPAYPVPNQLNPAGQIHPPNPAARFPMTAMTDQRTAVPIQNLPVSKPRSVGQQLNNSGEAPKYSYLVNRGYDTGRTSPVSSTTSYSQQSYVLDDSAVNIDLGSGVDFMKRTTDV</sequence>
<feature type="compositionally biased region" description="Basic residues" evidence="1">
    <location>
        <begin position="486"/>
        <end position="495"/>
    </location>
</feature>
<keyword evidence="3" id="KW-0732">Signal</keyword>
<feature type="transmembrane region" description="Helical" evidence="2">
    <location>
        <begin position="197"/>
        <end position="222"/>
    </location>
</feature>
<dbReference type="AlphaFoldDB" id="A0A8W8LRU8"/>
<dbReference type="OMA" id="YNEERFE"/>
<evidence type="ECO:0008006" key="6">
    <source>
        <dbReference type="Google" id="ProtNLM"/>
    </source>
</evidence>
<dbReference type="EnsemblMetazoa" id="G29400.7">
    <property type="protein sequence ID" value="G29400.7:cds"/>
    <property type="gene ID" value="G29400"/>
</dbReference>
<organism evidence="4 5">
    <name type="scientific">Magallana gigas</name>
    <name type="common">Pacific oyster</name>
    <name type="synonym">Crassostrea gigas</name>
    <dbReference type="NCBI Taxonomy" id="29159"/>
    <lineage>
        <taxon>Eukaryota</taxon>
        <taxon>Metazoa</taxon>
        <taxon>Spiralia</taxon>
        <taxon>Lophotrochozoa</taxon>
        <taxon>Mollusca</taxon>
        <taxon>Bivalvia</taxon>
        <taxon>Autobranchia</taxon>
        <taxon>Pteriomorphia</taxon>
        <taxon>Ostreida</taxon>
        <taxon>Ostreoidea</taxon>
        <taxon>Ostreidae</taxon>
        <taxon>Magallana</taxon>
    </lineage>
</organism>
<dbReference type="EnsemblMetazoa" id="G29400.6">
    <property type="protein sequence ID" value="G29400.6:cds"/>
    <property type="gene ID" value="G29400"/>
</dbReference>
<feature type="signal peptide" evidence="3">
    <location>
        <begin position="1"/>
        <end position="20"/>
    </location>
</feature>
<dbReference type="EnsemblMetazoa" id="G29400.4">
    <property type="protein sequence ID" value="G29400.4:cds"/>
    <property type="gene ID" value="G29400"/>
</dbReference>
<dbReference type="Proteomes" id="UP000005408">
    <property type="component" value="Unassembled WGS sequence"/>
</dbReference>
<name>A0A8W8LRU8_MAGGI</name>
<proteinExistence type="predicted"/>
<feature type="compositionally biased region" description="Basic and acidic residues" evidence="1">
    <location>
        <begin position="310"/>
        <end position="353"/>
    </location>
</feature>
<keyword evidence="2" id="KW-0812">Transmembrane</keyword>
<evidence type="ECO:0000313" key="5">
    <source>
        <dbReference type="Proteomes" id="UP000005408"/>
    </source>
</evidence>
<feature type="compositionally biased region" description="Low complexity" evidence="1">
    <location>
        <begin position="360"/>
        <end position="369"/>
    </location>
</feature>
<evidence type="ECO:0000256" key="3">
    <source>
        <dbReference type="SAM" id="SignalP"/>
    </source>
</evidence>
<feature type="compositionally biased region" description="Acidic residues" evidence="1">
    <location>
        <begin position="445"/>
        <end position="472"/>
    </location>
</feature>
<feature type="region of interest" description="Disordered" evidence="1">
    <location>
        <begin position="268"/>
        <end position="510"/>
    </location>
</feature>
<feature type="compositionally biased region" description="Basic residues" evidence="1">
    <location>
        <begin position="399"/>
        <end position="408"/>
    </location>
</feature>
<keyword evidence="2" id="KW-0472">Membrane</keyword>
<keyword evidence="5" id="KW-1185">Reference proteome</keyword>